<feature type="transmembrane region" description="Helical" evidence="6">
    <location>
        <begin position="63"/>
        <end position="83"/>
    </location>
</feature>
<comment type="subcellular location">
    <subcellularLocation>
        <location evidence="1">Cell membrane</location>
        <topology evidence="1">Multi-pass membrane protein</topology>
    </subcellularLocation>
</comment>
<accession>A0A4U8TC03</accession>
<evidence type="ECO:0000256" key="3">
    <source>
        <dbReference type="ARBA" id="ARBA00022692"/>
    </source>
</evidence>
<dbReference type="OrthoDB" id="1412048at2"/>
<dbReference type="InterPro" id="IPR000620">
    <property type="entry name" value="EamA_dom"/>
</dbReference>
<feature type="transmembrane region" description="Helical" evidence="6">
    <location>
        <begin position="144"/>
        <end position="165"/>
    </location>
</feature>
<feature type="domain" description="EamA" evidence="7">
    <location>
        <begin position="4"/>
        <end position="132"/>
    </location>
</feature>
<keyword evidence="3 6" id="KW-0812">Transmembrane</keyword>
<dbReference type="PANTHER" id="PTHR42920:SF5">
    <property type="entry name" value="EAMA DOMAIN-CONTAINING PROTEIN"/>
    <property type="match status" value="1"/>
</dbReference>
<evidence type="ECO:0000256" key="2">
    <source>
        <dbReference type="ARBA" id="ARBA00022475"/>
    </source>
</evidence>
<organism evidence="8 9">
    <name type="scientific">Helicobacter jaachi</name>
    <dbReference type="NCBI Taxonomy" id="1677920"/>
    <lineage>
        <taxon>Bacteria</taxon>
        <taxon>Pseudomonadati</taxon>
        <taxon>Campylobacterota</taxon>
        <taxon>Epsilonproteobacteria</taxon>
        <taxon>Campylobacterales</taxon>
        <taxon>Helicobacteraceae</taxon>
        <taxon>Helicobacter</taxon>
    </lineage>
</organism>
<evidence type="ECO:0000313" key="9">
    <source>
        <dbReference type="Proteomes" id="UP000029733"/>
    </source>
</evidence>
<feature type="transmembrane region" description="Helical" evidence="6">
    <location>
        <begin position="264"/>
        <end position="283"/>
    </location>
</feature>
<feature type="transmembrane region" description="Helical" evidence="6">
    <location>
        <begin position="89"/>
        <end position="109"/>
    </location>
</feature>
<evidence type="ECO:0000256" key="4">
    <source>
        <dbReference type="ARBA" id="ARBA00022989"/>
    </source>
</evidence>
<feature type="transmembrane region" description="Helical" evidence="6">
    <location>
        <begin position="116"/>
        <end position="132"/>
    </location>
</feature>
<keyword evidence="2" id="KW-1003">Cell membrane</keyword>
<evidence type="ECO:0000256" key="1">
    <source>
        <dbReference type="ARBA" id="ARBA00004651"/>
    </source>
</evidence>
<dbReference type="InterPro" id="IPR051258">
    <property type="entry name" value="Diverse_Substrate_Transporter"/>
</dbReference>
<dbReference type="Proteomes" id="UP000029733">
    <property type="component" value="Unassembled WGS sequence"/>
</dbReference>
<keyword evidence="9" id="KW-1185">Reference proteome</keyword>
<reference evidence="8 9" key="1">
    <citation type="journal article" date="2014" name="Genome Announc.">
        <title>Draft genome sequences of eight enterohepatic helicobacter species isolated from both laboratory and wild rodents.</title>
        <authorList>
            <person name="Sheh A."/>
            <person name="Shen Z."/>
            <person name="Fox J.G."/>
        </authorList>
    </citation>
    <scope>NUCLEOTIDE SEQUENCE [LARGE SCALE GENOMIC DNA]</scope>
    <source>
        <strain evidence="8 9">MIT 09-6949</strain>
    </source>
</reference>
<evidence type="ECO:0000256" key="6">
    <source>
        <dbReference type="SAM" id="Phobius"/>
    </source>
</evidence>
<dbReference type="AlphaFoldDB" id="A0A4U8TC03"/>
<feature type="transmembrane region" description="Helical" evidence="6">
    <location>
        <begin position="34"/>
        <end position="51"/>
    </location>
</feature>
<keyword evidence="5 6" id="KW-0472">Membrane</keyword>
<dbReference type="PANTHER" id="PTHR42920">
    <property type="entry name" value="OS03G0707200 PROTEIN-RELATED"/>
    <property type="match status" value="1"/>
</dbReference>
<protein>
    <recommendedName>
        <fullName evidence="7">EamA domain-containing protein</fullName>
    </recommendedName>
</protein>
<sequence>MRYLVIVSIIWAFSFPLIGHYLVGRSVAHPVDSYFIIVVRFGLALLVFAPFMRWRGVDMKLKCSLIAIGAVQIGIMYVCYYQSFKYLRIHEVALFTIFTPFYVSVFYDLCMRNMRWRYLPSIALAVLGAYIIKMGDVSDDFLVGFLWIQGANACFGIGQSAYKYVMQSYGHLKQEHIFGYFYVGALCVGIVSFVIFGNAQNLPRELYQWLILIYLGVIASGLGYFLWNRGACAVDSGVLAIMNNVLIPLAIVANYLVWGEKIEHFGQFCAGSSLILISLWWHYKIIARQGRK</sequence>
<keyword evidence="4 6" id="KW-1133">Transmembrane helix</keyword>
<dbReference type="GO" id="GO:0005886">
    <property type="term" value="C:plasma membrane"/>
    <property type="evidence" value="ECO:0007669"/>
    <property type="project" value="UniProtKB-SubCell"/>
</dbReference>
<evidence type="ECO:0000259" key="7">
    <source>
        <dbReference type="Pfam" id="PF00892"/>
    </source>
</evidence>
<dbReference type="EMBL" id="JRPR02000001">
    <property type="protein sequence ID" value="TLD97476.1"/>
    <property type="molecule type" value="Genomic_DNA"/>
</dbReference>
<gene>
    <name evidence="8" type="ORF">LS71_001625</name>
</gene>
<evidence type="ECO:0000313" key="8">
    <source>
        <dbReference type="EMBL" id="TLD97476.1"/>
    </source>
</evidence>
<feature type="domain" description="EamA" evidence="7">
    <location>
        <begin position="144"/>
        <end position="277"/>
    </location>
</feature>
<evidence type="ECO:0000256" key="5">
    <source>
        <dbReference type="ARBA" id="ARBA00023136"/>
    </source>
</evidence>
<feature type="transmembrane region" description="Helical" evidence="6">
    <location>
        <begin position="239"/>
        <end position="258"/>
    </location>
</feature>
<feature type="transmembrane region" description="Helical" evidence="6">
    <location>
        <begin position="206"/>
        <end position="227"/>
    </location>
</feature>
<dbReference type="RefSeq" id="WP_034352056.1">
    <property type="nucleotide sequence ID" value="NZ_JRPR02000001.1"/>
</dbReference>
<dbReference type="Pfam" id="PF00892">
    <property type="entry name" value="EamA"/>
    <property type="match status" value="2"/>
</dbReference>
<name>A0A4U8TC03_9HELI</name>
<comment type="caution">
    <text evidence="8">The sequence shown here is derived from an EMBL/GenBank/DDBJ whole genome shotgun (WGS) entry which is preliminary data.</text>
</comment>
<dbReference type="SUPFAM" id="SSF103481">
    <property type="entry name" value="Multidrug resistance efflux transporter EmrE"/>
    <property type="match status" value="2"/>
</dbReference>
<feature type="transmembrane region" description="Helical" evidence="6">
    <location>
        <begin position="177"/>
        <end position="200"/>
    </location>
</feature>
<proteinExistence type="predicted"/>
<dbReference type="InterPro" id="IPR037185">
    <property type="entry name" value="EmrE-like"/>
</dbReference>